<sequence>MSRTLEEVQATIQIAKLKENDLQNTIHCLTFGESVSSGDYFLMELDDTLCKHIEAGKSLVIRGDQDERAVLCSEDKTYDLKIADTSNLLLLVPGCLTPDQLTTDNQASSQLVHAQIWGFSNSYWELRKRHPKLKKLKKLLMENPYEGPVISGQEDVTEGKYTMGDLLERIQASEEELEAQLQTIHACEVNGYWRLLDFDYEMKLLGHITQLVDSESWSFSKVPLSVSLEELGRLEPQSSVLLHVIIMTTLKCACVWGREFMSFFNTHPLLLPREMIEHSLNCYGRRYTDNDEVFFALNEDMVCRATAQMLLQNAVKFNLAEFQEVWQQSVPEGMGTRLDQLKSLALVDRSSKPETISLLRVEDLPEDTLERFTHLFTMREKWTEEDITPYIQNLCGEKQTTGALLTKYARLSTQNGIKVFNSRRPVVT</sequence>
<dbReference type="GO" id="GO:0000785">
    <property type="term" value="C:chromatin"/>
    <property type="evidence" value="ECO:0007669"/>
    <property type="project" value="TreeGrafter"/>
</dbReference>
<comment type="similarity">
    <text evidence="1">Belongs to the DCC1 family.</text>
</comment>
<organism evidence="4 5">
    <name type="scientific">Salmo trutta</name>
    <name type="common">Brown trout</name>
    <dbReference type="NCBI Taxonomy" id="8032"/>
    <lineage>
        <taxon>Eukaryota</taxon>
        <taxon>Metazoa</taxon>
        <taxon>Chordata</taxon>
        <taxon>Craniata</taxon>
        <taxon>Vertebrata</taxon>
        <taxon>Euteleostomi</taxon>
        <taxon>Actinopterygii</taxon>
        <taxon>Neopterygii</taxon>
        <taxon>Teleostei</taxon>
        <taxon>Protacanthopterygii</taxon>
        <taxon>Salmoniformes</taxon>
        <taxon>Salmonidae</taxon>
        <taxon>Salmoninae</taxon>
        <taxon>Salmo</taxon>
    </lineage>
</organism>
<dbReference type="GO" id="GO:0034088">
    <property type="term" value="P:maintenance of mitotic sister chromatid cohesion"/>
    <property type="evidence" value="ECO:0007669"/>
    <property type="project" value="TreeGrafter"/>
</dbReference>
<protein>
    <recommendedName>
        <fullName evidence="2">Sister chromatid cohesion protein DCC1</fullName>
    </recommendedName>
</protein>
<accession>A0A674BKQ3</accession>
<evidence type="ECO:0000256" key="1">
    <source>
        <dbReference type="ARBA" id="ARBA00007017"/>
    </source>
</evidence>
<proteinExistence type="inferred from homology"/>
<dbReference type="GeneTree" id="ENSGT00390000017400"/>
<gene>
    <name evidence="4" type="primary">DSCC1</name>
    <name evidence="4" type="synonym">LOC115190907</name>
</gene>
<dbReference type="Proteomes" id="UP000472277">
    <property type="component" value="Unassembled WGS sequence"/>
</dbReference>
<evidence type="ECO:0000256" key="3">
    <source>
        <dbReference type="ARBA" id="ARBA00022705"/>
    </source>
</evidence>
<name>A0A674BKQ3_SALTR</name>
<keyword evidence="3" id="KW-0235">DNA replication</keyword>
<dbReference type="PANTHER" id="PTHR13395:SF6">
    <property type="entry name" value="SISTER CHROMATID COHESION PROTEIN DCC1"/>
    <property type="match status" value="1"/>
</dbReference>
<dbReference type="PANTHER" id="PTHR13395">
    <property type="entry name" value="SISTER CHROMATID COHESION PROTEIN DCC1-RELATED"/>
    <property type="match status" value="1"/>
</dbReference>
<dbReference type="GO" id="GO:0006260">
    <property type="term" value="P:DNA replication"/>
    <property type="evidence" value="ECO:0007669"/>
    <property type="project" value="UniProtKB-KW"/>
</dbReference>
<reference evidence="4" key="2">
    <citation type="submission" date="2025-09" db="UniProtKB">
        <authorList>
            <consortium name="Ensembl"/>
        </authorList>
    </citation>
    <scope>IDENTIFICATION</scope>
</reference>
<dbReference type="InParanoid" id="A0A674BKQ3"/>
<dbReference type="InterPro" id="IPR019128">
    <property type="entry name" value="Dcc1"/>
</dbReference>
<reference evidence="4" key="1">
    <citation type="submission" date="2025-08" db="UniProtKB">
        <authorList>
            <consortium name="Ensembl"/>
        </authorList>
    </citation>
    <scope>IDENTIFICATION</scope>
</reference>
<dbReference type="FunCoup" id="A0A674BKQ3">
    <property type="interactions" value="1696"/>
</dbReference>
<dbReference type="OMA" id="QHCRISI"/>
<evidence type="ECO:0000256" key="2">
    <source>
        <dbReference type="ARBA" id="ARBA00017682"/>
    </source>
</evidence>
<evidence type="ECO:0000313" key="5">
    <source>
        <dbReference type="Proteomes" id="UP000472277"/>
    </source>
</evidence>
<dbReference type="Ensembl" id="ENSSTUT00000075976.1">
    <property type="protein sequence ID" value="ENSSTUP00000071582.1"/>
    <property type="gene ID" value="ENSSTUG00000031290.1"/>
</dbReference>
<evidence type="ECO:0000313" key="4">
    <source>
        <dbReference type="Ensembl" id="ENSSTUP00000071582.1"/>
    </source>
</evidence>
<dbReference type="GO" id="GO:0000775">
    <property type="term" value="C:chromosome, centromeric region"/>
    <property type="evidence" value="ECO:0007669"/>
    <property type="project" value="TreeGrafter"/>
</dbReference>
<keyword evidence="5" id="KW-1185">Reference proteome</keyword>
<dbReference type="Pfam" id="PF09724">
    <property type="entry name" value="Dcc1"/>
    <property type="match status" value="1"/>
</dbReference>
<dbReference type="AlphaFoldDB" id="A0A674BKQ3"/>
<dbReference type="GO" id="GO:0031390">
    <property type="term" value="C:Ctf18 RFC-like complex"/>
    <property type="evidence" value="ECO:0007669"/>
    <property type="project" value="InterPro"/>
</dbReference>